<dbReference type="Pfam" id="PF07690">
    <property type="entry name" value="MFS_1"/>
    <property type="match status" value="1"/>
</dbReference>
<name>A0AA39GDS1_SARSR</name>
<comment type="subcellular location">
    <subcellularLocation>
        <location evidence="1">Membrane</location>
        <topology evidence="1">Multi-pass membrane protein</topology>
    </subcellularLocation>
</comment>
<sequence>MSSKEGLVESFPAGIFTTQPTRRPKWYHLFGKDVSHVPVDEGYATGSETSSLDGNTVNNHRNIFAAPEAVDIYKLVDGFEGTHRFDPSATWEAQDEKKLVQRLDWLIAFPACLMFFALQLDRGNIVQALSDGMLNDLGLNTDDYNNGMTIFYCSFLFAELPSQVIGKKLGPDVWIPIQMVLWSVVAMSQAAIQGKTSFFICRWLLGMLEGGFIPDTILYLSYFYKNTELPKRLSWFWTSYQATQIVGAFLAYGILHLRGHSGLHDGWRYLFLIEGSFTALIGILTFLYLPPSPTQTARTGWKGLLRPKAGWFSEREEVIMVTRVLRDDPGKATMHNRQGLTASLIWEALTDYDMWPIYLVGLSWGIPNAPPQAYITLTCKALGFDTFQTNLLTIPAYTIFIIQLLFWTWVSEKINQRVLLGVIGQLWSLPLLVALVTLPPVFAGWKWVKWTLSTLLVGAPYPHAILVALTSRNAGSVRTRTVGSSLYNMSVQLSSIISSQIYRKADAPYYYTGNKALLGVLGWNILVFILIKVYYVRANNKRDKIWGSMTREERINYLKTTTDEGNKRLDFRFGS</sequence>
<keyword evidence="5 6" id="KW-0472">Membrane</keyword>
<feature type="transmembrane region" description="Helical" evidence="6">
    <location>
        <begin position="392"/>
        <end position="411"/>
    </location>
</feature>
<evidence type="ECO:0000256" key="5">
    <source>
        <dbReference type="ARBA" id="ARBA00023136"/>
    </source>
</evidence>
<evidence type="ECO:0000256" key="6">
    <source>
        <dbReference type="SAM" id="Phobius"/>
    </source>
</evidence>
<dbReference type="EMBL" id="JAPDFR010000006">
    <property type="protein sequence ID" value="KAK0385478.1"/>
    <property type="molecule type" value="Genomic_DNA"/>
</dbReference>
<feature type="transmembrane region" description="Helical" evidence="6">
    <location>
        <begin position="450"/>
        <end position="469"/>
    </location>
</feature>
<evidence type="ECO:0000313" key="8">
    <source>
        <dbReference type="EMBL" id="KAK0385478.1"/>
    </source>
</evidence>
<dbReference type="Proteomes" id="UP001175261">
    <property type="component" value="Unassembled WGS sequence"/>
</dbReference>
<evidence type="ECO:0000256" key="3">
    <source>
        <dbReference type="ARBA" id="ARBA00022692"/>
    </source>
</evidence>
<organism evidence="8 9">
    <name type="scientific">Sarocladium strictum</name>
    <name type="common">Black bundle disease fungus</name>
    <name type="synonym">Acremonium strictum</name>
    <dbReference type="NCBI Taxonomy" id="5046"/>
    <lineage>
        <taxon>Eukaryota</taxon>
        <taxon>Fungi</taxon>
        <taxon>Dikarya</taxon>
        <taxon>Ascomycota</taxon>
        <taxon>Pezizomycotina</taxon>
        <taxon>Sordariomycetes</taxon>
        <taxon>Hypocreomycetidae</taxon>
        <taxon>Hypocreales</taxon>
        <taxon>Sarocladiaceae</taxon>
        <taxon>Sarocladium</taxon>
    </lineage>
</organism>
<dbReference type="FunFam" id="1.20.1250.20:FF:000106">
    <property type="entry name" value="MFS transporter, putative"/>
    <property type="match status" value="1"/>
</dbReference>
<comment type="caution">
    <text evidence="8">The sequence shown here is derived from an EMBL/GenBank/DDBJ whole genome shotgun (WGS) entry which is preliminary data.</text>
</comment>
<feature type="transmembrane region" description="Helical" evidence="6">
    <location>
        <begin position="481"/>
        <end position="501"/>
    </location>
</feature>
<accession>A0AA39GDS1</accession>
<proteinExistence type="predicted"/>
<keyword evidence="2" id="KW-0813">Transport</keyword>
<keyword evidence="9" id="KW-1185">Reference proteome</keyword>
<feature type="transmembrane region" description="Helical" evidence="6">
    <location>
        <begin position="204"/>
        <end position="224"/>
    </location>
</feature>
<dbReference type="AlphaFoldDB" id="A0AA39GDS1"/>
<feature type="transmembrane region" description="Helical" evidence="6">
    <location>
        <begin position="236"/>
        <end position="257"/>
    </location>
</feature>
<feature type="domain" description="Major facilitator superfamily (MFS) profile" evidence="7">
    <location>
        <begin position="107"/>
        <end position="540"/>
    </location>
</feature>
<feature type="transmembrane region" description="Helical" evidence="6">
    <location>
        <begin position="269"/>
        <end position="289"/>
    </location>
</feature>
<dbReference type="GO" id="GO:0016020">
    <property type="term" value="C:membrane"/>
    <property type="evidence" value="ECO:0007669"/>
    <property type="project" value="UniProtKB-SubCell"/>
</dbReference>
<dbReference type="InterPro" id="IPR020846">
    <property type="entry name" value="MFS_dom"/>
</dbReference>
<gene>
    <name evidence="8" type="ORF">NLU13_6658</name>
</gene>
<dbReference type="InterPro" id="IPR011701">
    <property type="entry name" value="MFS"/>
</dbReference>
<dbReference type="Gene3D" id="1.20.1250.20">
    <property type="entry name" value="MFS general substrate transporter like domains"/>
    <property type="match status" value="1"/>
</dbReference>
<dbReference type="PANTHER" id="PTHR43791:SF104">
    <property type="entry name" value="MAJOR FACILITATOR SUPERFAMILY (MFS) PROFILE DOMAIN-CONTAINING PROTEIN-RELATED"/>
    <property type="match status" value="1"/>
</dbReference>
<feature type="transmembrane region" description="Helical" evidence="6">
    <location>
        <begin position="418"/>
        <end position="438"/>
    </location>
</feature>
<evidence type="ECO:0000256" key="2">
    <source>
        <dbReference type="ARBA" id="ARBA00022448"/>
    </source>
</evidence>
<keyword evidence="4 6" id="KW-1133">Transmembrane helix</keyword>
<dbReference type="FunFam" id="1.20.1250.20:FF:000247">
    <property type="entry name" value="MFS general substrate transporter"/>
    <property type="match status" value="1"/>
</dbReference>
<protein>
    <recommendedName>
        <fullName evidence="7">Major facilitator superfamily (MFS) profile domain-containing protein</fullName>
    </recommendedName>
</protein>
<evidence type="ECO:0000256" key="4">
    <source>
        <dbReference type="ARBA" id="ARBA00022989"/>
    </source>
</evidence>
<dbReference type="InterPro" id="IPR036259">
    <property type="entry name" value="MFS_trans_sf"/>
</dbReference>
<evidence type="ECO:0000313" key="9">
    <source>
        <dbReference type="Proteomes" id="UP001175261"/>
    </source>
</evidence>
<keyword evidence="3 6" id="KW-0812">Transmembrane</keyword>
<dbReference type="PANTHER" id="PTHR43791">
    <property type="entry name" value="PERMEASE-RELATED"/>
    <property type="match status" value="1"/>
</dbReference>
<dbReference type="GO" id="GO:0022857">
    <property type="term" value="F:transmembrane transporter activity"/>
    <property type="evidence" value="ECO:0007669"/>
    <property type="project" value="InterPro"/>
</dbReference>
<evidence type="ECO:0000259" key="7">
    <source>
        <dbReference type="PROSITE" id="PS50850"/>
    </source>
</evidence>
<dbReference type="SUPFAM" id="SSF103473">
    <property type="entry name" value="MFS general substrate transporter"/>
    <property type="match status" value="1"/>
</dbReference>
<feature type="transmembrane region" description="Helical" evidence="6">
    <location>
        <begin position="516"/>
        <end position="535"/>
    </location>
</feature>
<dbReference type="PROSITE" id="PS50850">
    <property type="entry name" value="MFS"/>
    <property type="match status" value="1"/>
</dbReference>
<evidence type="ECO:0000256" key="1">
    <source>
        <dbReference type="ARBA" id="ARBA00004141"/>
    </source>
</evidence>
<reference evidence="8" key="1">
    <citation type="submission" date="2022-10" db="EMBL/GenBank/DDBJ databases">
        <title>Determination and structural analysis of whole genome sequence of Sarocladium strictum F4-1.</title>
        <authorList>
            <person name="Hu L."/>
            <person name="Jiang Y."/>
        </authorList>
    </citation>
    <scope>NUCLEOTIDE SEQUENCE</scope>
    <source>
        <strain evidence="8">F4-1</strain>
    </source>
</reference>